<name>A0ABU8MM33_9PSEU</name>
<reference evidence="2 3" key="1">
    <citation type="submission" date="2024-03" db="EMBL/GenBank/DDBJ databases">
        <title>Actinomycetospora sp. OC33-EN08, a novel actinomycete isolated from wild orchid (Aerides multiflora).</title>
        <authorList>
            <person name="Suriyachadkun C."/>
        </authorList>
    </citation>
    <scope>NUCLEOTIDE SEQUENCE [LARGE SCALE GENOMIC DNA]</scope>
    <source>
        <strain evidence="2 3">OC33-EN08</strain>
    </source>
</reference>
<dbReference type="SUPFAM" id="SSF47413">
    <property type="entry name" value="lambda repressor-like DNA-binding domains"/>
    <property type="match status" value="1"/>
</dbReference>
<dbReference type="Gene3D" id="1.10.260.40">
    <property type="entry name" value="lambda repressor-like DNA-binding domains"/>
    <property type="match status" value="1"/>
</dbReference>
<evidence type="ECO:0000313" key="2">
    <source>
        <dbReference type="EMBL" id="MEJ2868197.1"/>
    </source>
</evidence>
<protein>
    <submittedName>
        <fullName evidence="2">Helix-turn-helix transcriptional regulator</fullName>
    </submittedName>
</protein>
<dbReference type="Gene3D" id="3.30.450.180">
    <property type="match status" value="1"/>
</dbReference>
<dbReference type="CDD" id="cd00093">
    <property type="entry name" value="HTH_XRE"/>
    <property type="match status" value="1"/>
</dbReference>
<dbReference type="InterPro" id="IPR041413">
    <property type="entry name" value="MLTR_LBD"/>
</dbReference>
<dbReference type="PANTHER" id="PTHR35010">
    <property type="entry name" value="BLL4672 PROTEIN-RELATED"/>
    <property type="match status" value="1"/>
</dbReference>
<dbReference type="InterPro" id="IPR001387">
    <property type="entry name" value="Cro/C1-type_HTH"/>
</dbReference>
<accession>A0ABU8MM33</accession>
<gene>
    <name evidence="2" type="ORF">WCD74_10500</name>
</gene>
<dbReference type="PROSITE" id="PS50943">
    <property type="entry name" value="HTH_CROC1"/>
    <property type="match status" value="1"/>
</dbReference>
<evidence type="ECO:0000259" key="1">
    <source>
        <dbReference type="PROSITE" id="PS50943"/>
    </source>
</evidence>
<feature type="domain" description="HTH cro/C1-type" evidence="1">
    <location>
        <begin position="39"/>
        <end position="87"/>
    </location>
</feature>
<dbReference type="Pfam" id="PF17765">
    <property type="entry name" value="MLTR_LBD"/>
    <property type="match status" value="1"/>
</dbReference>
<dbReference type="Pfam" id="PF13560">
    <property type="entry name" value="HTH_31"/>
    <property type="match status" value="1"/>
</dbReference>
<evidence type="ECO:0000313" key="3">
    <source>
        <dbReference type="Proteomes" id="UP001385809"/>
    </source>
</evidence>
<dbReference type="PANTHER" id="PTHR35010:SF2">
    <property type="entry name" value="BLL4672 PROTEIN"/>
    <property type="match status" value="1"/>
</dbReference>
<dbReference type="RefSeq" id="WP_337694809.1">
    <property type="nucleotide sequence ID" value="NZ_JBBEGN010000004.1"/>
</dbReference>
<dbReference type="EMBL" id="JBBEGN010000004">
    <property type="protein sequence ID" value="MEJ2868197.1"/>
    <property type="molecule type" value="Genomic_DNA"/>
</dbReference>
<comment type="caution">
    <text evidence="2">The sequence shown here is derived from an EMBL/GenBank/DDBJ whole genome shotgun (WGS) entry which is preliminary data.</text>
</comment>
<dbReference type="Proteomes" id="UP001385809">
    <property type="component" value="Unassembled WGS sequence"/>
</dbReference>
<proteinExistence type="predicted"/>
<keyword evidence="3" id="KW-1185">Reference proteome</keyword>
<organism evidence="2 3">
    <name type="scientific">Actinomycetospora aurantiaca</name>
    <dbReference type="NCBI Taxonomy" id="3129233"/>
    <lineage>
        <taxon>Bacteria</taxon>
        <taxon>Bacillati</taxon>
        <taxon>Actinomycetota</taxon>
        <taxon>Actinomycetes</taxon>
        <taxon>Pseudonocardiales</taxon>
        <taxon>Pseudonocardiaceae</taxon>
        <taxon>Actinomycetospora</taxon>
    </lineage>
</organism>
<dbReference type="InterPro" id="IPR010982">
    <property type="entry name" value="Lambda_DNA-bd_dom_sf"/>
</dbReference>
<dbReference type="SMART" id="SM00530">
    <property type="entry name" value="HTH_XRE"/>
    <property type="match status" value="1"/>
</dbReference>
<sequence length="285" mass="31148">MTSRTEGAQPDLAGFLRAARRRAGAPGPEVDGRSRRVPGLRREELGELAGVSVDYVKRLEQGRSRTASPQVLDALARALGLDDVERLHLHDLAAPPLHARGRRPRPPRVHAATLDLLDTFDAAGRPAFVLGRRLDVLAWNGLACRLIVDFDALAPRDRNAARVVFLSPHGRALYPDWDTAATQVAASLRFEAGRHPGDPLLLDLIGELRETDPHFEPAWSRQRVHRRGAGPVTYRHPLVGELTLRYQALTVNFDADQTLYVGRATPGSEAGLAHLREAVGAAQSS</sequence>